<sequence>MIPDVLFADTASITTNFQAKKRPSSDGPGLQWQGFLTTFTFTHPFNAS</sequence>
<proteinExistence type="predicted"/>
<reference evidence="1 2" key="1">
    <citation type="journal article" date="2012" name="J. Bacteriol.">
        <title>Complete genome sequences of Methylophaga sp. strain JAM1 and Methylophaga sp. strain JAM7.</title>
        <authorList>
            <person name="Villeneuve C."/>
            <person name="Martineau C."/>
            <person name="Mauffrey F."/>
            <person name="Villemur R."/>
        </authorList>
    </citation>
    <scope>NUCLEOTIDE SEQUENCE [LARGE SCALE GENOMIC DNA]</scope>
    <source>
        <strain evidence="1 2">JAM7</strain>
    </source>
</reference>
<gene>
    <name evidence="1" type="ordered locus">Q7C_1910</name>
</gene>
<dbReference type="HOGENOM" id="CLU_3154719_0_0_6"/>
<keyword evidence="2" id="KW-1185">Reference proteome</keyword>
<dbReference type="Proteomes" id="UP000009145">
    <property type="component" value="Chromosome"/>
</dbReference>
<organism evidence="1 2">
    <name type="scientific">Methylophaga frappieri (strain ATCC BAA-2434 / DSM 25690 / JAM7)</name>
    <dbReference type="NCBI Taxonomy" id="754477"/>
    <lineage>
        <taxon>Bacteria</taxon>
        <taxon>Pseudomonadati</taxon>
        <taxon>Pseudomonadota</taxon>
        <taxon>Gammaproteobacteria</taxon>
        <taxon>Thiotrichales</taxon>
        <taxon>Piscirickettsiaceae</taxon>
        <taxon>Methylophaga</taxon>
    </lineage>
</organism>
<protein>
    <submittedName>
        <fullName evidence="1">Uncharacterized protein</fullName>
    </submittedName>
</protein>
<name>I1YJF8_METFJ</name>
<evidence type="ECO:0000313" key="2">
    <source>
        <dbReference type="Proteomes" id="UP000009145"/>
    </source>
</evidence>
<dbReference type="KEGG" id="mec:Q7C_1910"/>
<evidence type="ECO:0000313" key="1">
    <source>
        <dbReference type="EMBL" id="AFJ03051.1"/>
    </source>
</evidence>
<dbReference type="AlphaFoldDB" id="I1YJF8"/>
<dbReference type="EMBL" id="CP003380">
    <property type="protein sequence ID" value="AFJ03051.1"/>
    <property type="molecule type" value="Genomic_DNA"/>
</dbReference>
<accession>I1YJF8</accession>